<dbReference type="GO" id="GO:0000976">
    <property type="term" value="F:transcription cis-regulatory region binding"/>
    <property type="evidence" value="ECO:0007669"/>
    <property type="project" value="TreeGrafter"/>
</dbReference>
<dbReference type="InterPro" id="IPR001647">
    <property type="entry name" value="HTH_TetR"/>
</dbReference>
<dbReference type="AlphaFoldDB" id="A0AAF0BRL9"/>
<dbReference type="Proteomes" id="UP001216390">
    <property type="component" value="Chromosome"/>
</dbReference>
<dbReference type="Gene3D" id="1.10.357.10">
    <property type="entry name" value="Tetracycline Repressor, domain 2"/>
    <property type="match status" value="1"/>
</dbReference>
<keyword evidence="2 4" id="KW-0238">DNA-binding</keyword>
<keyword evidence="1" id="KW-0805">Transcription regulation</keyword>
<evidence type="ECO:0000259" key="5">
    <source>
        <dbReference type="PROSITE" id="PS50977"/>
    </source>
</evidence>
<protein>
    <submittedName>
        <fullName evidence="6">TetR/AcrR family transcriptional regulator</fullName>
    </submittedName>
</protein>
<dbReference type="SUPFAM" id="SSF46689">
    <property type="entry name" value="Homeodomain-like"/>
    <property type="match status" value="1"/>
</dbReference>
<dbReference type="PANTHER" id="PTHR30055">
    <property type="entry name" value="HTH-TYPE TRANSCRIPTIONAL REGULATOR RUTR"/>
    <property type="match status" value="1"/>
</dbReference>
<dbReference type="Pfam" id="PF13305">
    <property type="entry name" value="TetR_C_33"/>
    <property type="match status" value="1"/>
</dbReference>
<dbReference type="GO" id="GO:0003700">
    <property type="term" value="F:DNA-binding transcription factor activity"/>
    <property type="evidence" value="ECO:0007669"/>
    <property type="project" value="TreeGrafter"/>
</dbReference>
<dbReference type="RefSeq" id="WP_272736443.1">
    <property type="nucleotide sequence ID" value="NZ_CP116942.1"/>
</dbReference>
<name>A0AAF0BRL9_9ACTN</name>
<dbReference type="KEGG" id="ima:PO878_20725"/>
<evidence type="ECO:0000256" key="1">
    <source>
        <dbReference type="ARBA" id="ARBA00023015"/>
    </source>
</evidence>
<evidence type="ECO:0000256" key="2">
    <source>
        <dbReference type="ARBA" id="ARBA00023125"/>
    </source>
</evidence>
<reference evidence="6" key="1">
    <citation type="submission" date="2023-01" db="EMBL/GenBank/DDBJ databases">
        <title>The diversity of Class Acidimicrobiia in South China Sea sediment environments and the proposal of Iamia marina sp. nov., a novel species of the genus Iamia.</title>
        <authorList>
            <person name="He Y."/>
            <person name="Tian X."/>
        </authorList>
    </citation>
    <scope>NUCLEOTIDE SEQUENCE</scope>
    <source>
        <strain evidence="6">DSM 19957</strain>
    </source>
</reference>
<dbReference type="InterPro" id="IPR009057">
    <property type="entry name" value="Homeodomain-like_sf"/>
</dbReference>
<evidence type="ECO:0000313" key="7">
    <source>
        <dbReference type="Proteomes" id="UP001216390"/>
    </source>
</evidence>
<dbReference type="InterPro" id="IPR036271">
    <property type="entry name" value="Tet_transcr_reg_TetR-rel_C_sf"/>
</dbReference>
<dbReference type="EMBL" id="CP116942">
    <property type="protein sequence ID" value="WCO66921.1"/>
    <property type="molecule type" value="Genomic_DNA"/>
</dbReference>
<dbReference type="InterPro" id="IPR025996">
    <property type="entry name" value="MT1864/Rv1816-like_C"/>
</dbReference>
<feature type="domain" description="HTH tetR-type" evidence="5">
    <location>
        <begin position="7"/>
        <end position="65"/>
    </location>
</feature>
<dbReference type="PROSITE" id="PS50977">
    <property type="entry name" value="HTH_TETR_2"/>
    <property type="match status" value="1"/>
</dbReference>
<gene>
    <name evidence="6" type="ORF">PO878_20725</name>
</gene>
<keyword evidence="7" id="KW-1185">Reference proteome</keyword>
<accession>A0AAF0BRL9</accession>
<dbReference type="SUPFAM" id="SSF48498">
    <property type="entry name" value="Tetracyclin repressor-like, C-terminal domain"/>
    <property type="match status" value="1"/>
</dbReference>
<dbReference type="InterPro" id="IPR050109">
    <property type="entry name" value="HTH-type_TetR-like_transc_reg"/>
</dbReference>
<organism evidence="6 7">
    <name type="scientific">Iamia majanohamensis</name>
    <dbReference type="NCBI Taxonomy" id="467976"/>
    <lineage>
        <taxon>Bacteria</taxon>
        <taxon>Bacillati</taxon>
        <taxon>Actinomycetota</taxon>
        <taxon>Acidimicrobiia</taxon>
        <taxon>Acidimicrobiales</taxon>
        <taxon>Iamiaceae</taxon>
        <taxon>Iamia</taxon>
    </lineage>
</organism>
<feature type="DNA-binding region" description="H-T-H motif" evidence="4">
    <location>
        <begin position="28"/>
        <end position="47"/>
    </location>
</feature>
<evidence type="ECO:0000313" key="6">
    <source>
        <dbReference type="EMBL" id="WCO66921.1"/>
    </source>
</evidence>
<dbReference type="PANTHER" id="PTHR30055:SF209">
    <property type="entry name" value="POSSIBLE TRANSCRIPTIONAL REGULATORY PROTEIN (PROBABLY TETR-FAMILY)"/>
    <property type="match status" value="1"/>
</dbReference>
<sequence>MPRPPDPAVRQRLVDVAADLLATGDDVTLRRVAAEAGTSTMAVYTYFDGMPGLWRAVRDRAFTRLASRLEDVAATEDPVADLVALGRAFVDTALSRPALYTAMFDLRREAAQPASAAVTFAVLVAGVERAVAAGRLAGRTDPVAAATRLWGATHGFLALVLVGALPPSALDDHLPPTYAALLVAWGDGPRRAPRSVAAGWAVRTPSPAEPG</sequence>
<evidence type="ECO:0000256" key="4">
    <source>
        <dbReference type="PROSITE-ProRule" id="PRU00335"/>
    </source>
</evidence>
<proteinExistence type="predicted"/>
<evidence type="ECO:0000256" key="3">
    <source>
        <dbReference type="ARBA" id="ARBA00023163"/>
    </source>
</evidence>
<keyword evidence="3" id="KW-0804">Transcription</keyword>